<feature type="region of interest" description="Disordered" evidence="1">
    <location>
        <begin position="223"/>
        <end position="265"/>
    </location>
</feature>
<organism evidence="2 3">
    <name type="scientific">Plasmodium vivax Mauritania I</name>
    <dbReference type="NCBI Taxonomy" id="1035515"/>
    <lineage>
        <taxon>Eukaryota</taxon>
        <taxon>Sar</taxon>
        <taxon>Alveolata</taxon>
        <taxon>Apicomplexa</taxon>
        <taxon>Aconoidasida</taxon>
        <taxon>Haemosporida</taxon>
        <taxon>Plasmodiidae</taxon>
        <taxon>Plasmodium</taxon>
        <taxon>Plasmodium (Plasmodium)</taxon>
    </lineage>
</organism>
<dbReference type="AlphaFoldDB" id="A0A0J9T3Q9"/>
<name>A0A0J9T3Q9_PLAVI</name>
<dbReference type="Proteomes" id="UP000053776">
    <property type="component" value="Unassembled WGS sequence"/>
</dbReference>
<dbReference type="EMBL" id="KQ235146">
    <property type="protein sequence ID" value="KMZ89734.1"/>
    <property type="molecule type" value="Genomic_DNA"/>
</dbReference>
<evidence type="ECO:0000313" key="2">
    <source>
        <dbReference type="EMBL" id="KMZ89734.1"/>
    </source>
</evidence>
<protein>
    <recommendedName>
        <fullName evidence="4">VIR protein</fullName>
    </recommendedName>
</protein>
<evidence type="ECO:0008006" key="4">
    <source>
        <dbReference type="Google" id="ProtNLM"/>
    </source>
</evidence>
<evidence type="ECO:0000256" key="1">
    <source>
        <dbReference type="SAM" id="MobiDB-lite"/>
    </source>
</evidence>
<reference evidence="2 3" key="1">
    <citation type="submission" date="2011-08" db="EMBL/GenBank/DDBJ databases">
        <title>The Genome Sequence of Plasmodium vivax Mauritania I.</title>
        <authorList>
            <consortium name="The Broad Institute Genome Sequencing Platform"/>
            <consortium name="The Broad Institute Genome Sequencing Center for Infectious Disease"/>
            <person name="Neafsey D."/>
            <person name="Carlton J."/>
            <person name="Barnwell J."/>
            <person name="Collins W."/>
            <person name="Escalante A."/>
            <person name="Mullikin J."/>
            <person name="Saul A."/>
            <person name="Guigo R."/>
            <person name="Camara F."/>
            <person name="Young S.K."/>
            <person name="Zeng Q."/>
            <person name="Gargeya S."/>
            <person name="Fitzgerald M."/>
            <person name="Haas B."/>
            <person name="Abouelleil A."/>
            <person name="Alvarado L."/>
            <person name="Arachchi H.M."/>
            <person name="Berlin A."/>
            <person name="Brown A."/>
            <person name="Chapman S.B."/>
            <person name="Chen Z."/>
            <person name="Dunbar C."/>
            <person name="Freedman E."/>
            <person name="Gearin G."/>
            <person name="Gellesch M."/>
            <person name="Goldberg J."/>
            <person name="Griggs A."/>
            <person name="Gujja S."/>
            <person name="Heiman D."/>
            <person name="Howarth C."/>
            <person name="Larson L."/>
            <person name="Lui A."/>
            <person name="MacDonald P.J.P."/>
            <person name="Montmayeur A."/>
            <person name="Murphy C."/>
            <person name="Neiman D."/>
            <person name="Pearson M."/>
            <person name="Priest M."/>
            <person name="Roberts A."/>
            <person name="Saif S."/>
            <person name="Shea T."/>
            <person name="Shenoy N."/>
            <person name="Sisk P."/>
            <person name="Stolte C."/>
            <person name="Sykes S."/>
            <person name="Wortman J."/>
            <person name="Nusbaum C."/>
            <person name="Birren B."/>
        </authorList>
    </citation>
    <scope>NUCLEOTIDE SEQUENCE [LARGE SCALE GENOMIC DNA]</scope>
    <source>
        <strain evidence="2 3">Mauritania I</strain>
    </source>
</reference>
<gene>
    <name evidence="2" type="ORF">PVMG_04564</name>
</gene>
<proteinExistence type="predicted"/>
<evidence type="ECO:0000313" key="3">
    <source>
        <dbReference type="Proteomes" id="UP000053776"/>
    </source>
</evidence>
<sequence>MVIAYNEFNNTVSAEEKSAISALAKNLKNVGGFYEKDRDVYEKFLRNLSYLYNNKYRSKSSEKCRFLYQWLYILREKNNILDYPINMVYTAFVDKIVPLGETNICPYYSYDTMYKEPINIIKIKNFYDNILTTNRILTEKSDLQEKDSHYCYAQRYASECAKIYRNMYNTFCSENKHSIPENKNTCSELSAFSTSYTEYLYKMGDIKKKIPDLSGTEKEKHFGYSLDESSPTPGQELIQGSGDSRETLSESGPGHRSVSVGVGEPDNPIPLNATAVVGTMIGIPPFLGLIYRVNIMCT</sequence>
<accession>A0A0J9T3Q9</accession>